<dbReference type="SUPFAM" id="SSF54523">
    <property type="entry name" value="Pili subunits"/>
    <property type="match status" value="1"/>
</dbReference>
<name>A0ABU2A5T4_9BURK</name>
<dbReference type="Pfam" id="PF16732">
    <property type="entry name" value="ComP_DUS"/>
    <property type="match status" value="1"/>
</dbReference>
<dbReference type="Gene3D" id="3.30.700.10">
    <property type="entry name" value="Glycoprotein, Type 4 Pilin"/>
    <property type="match status" value="1"/>
</dbReference>
<dbReference type="InterPro" id="IPR031982">
    <property type="entry name" value="PilE-like"/>
</dbReference>
<dbReference type="InterPro" id="IPR012902">
    <property type="entry name" value="N_methyl_site"/>
</dbReference>
<evidence type="ECO:0000256" key="1">
    <source>
        <dbReference type="ARBA" id="ARBA00022481"/>
    </source>
</evidence>
<dbReference type="PRINTS" id="PR00813">
    <property type="entry name" value="BCTERIALGSPG"/>
</dbReference>
<dbReference type="Pfam" id="PF07963">
    <property type="entry name" value="N_methyl"/>
    <property type="match status" value="1"/>
</dbReference>
<gene>
    <name evidence="3" type="ORF">J2X21_001655</name>
</gene>
<dbReference type="InterPro" id="IPR000983">
    <property type="entry name" value="Bac_GSPG_pilin"/>
</dbReference>
<protein>
    <submittedName>
        <fullName evidence="3">Type IV pilus assembly protein PilE</fullName>
    </submittedName>
</protein>
<keyword evidence="1" id="KW-0488">Methylation</keyword>
<evidence type="ECO:0000313" key="3">
    <source>
        <dbReference type="EMBL" id="MDR7332529.1"/>
    </source>
</evidence>
<dbReference type="PANTHER" id="PTHR30093">
    <property type="entry name" value="GENERAL SECRETION PATHWAY PROTEIN G"/>
    <property type="match status" value="1"/>
</dbReference>
<dbReference type="Proteomes" id="UP001180825">
    <property type="component" value="Unassembled WGS sequence"/>
</dbReference>
<evidence type="ECO:0000256" key="2">
    <source>
        <dbReference type="SAM" id="Phobius"/>
    </source>
</evidence>
<dbReference type="PROSITE" id="PS00409">
    <property type="entry name" value="PROKAR_NTER_METHYL"/>
    <property type="match status" value="1"/>
</dbReference>
<dbReference type="InterPro" id="IPR045584">
    <property type="entry name" value="Pilin-like"/>
</dbReference>
<comment type="caution">
    <text evidence="3">The sequence shown here is derived from an EMBL/GenBank/DDBJ whole genome shotgun (WGS) entry which is preliminary data.</text>
</comment>
<keyword evidence="4" id="KW-1185">Reference proteome</keyword>
<dbReference type="RefSeq" id="WP_310327134.1">
    <property type="nucleotide sequence ID" value="NZ_JAVDXV010000002.1"/>
</dbReference>
<dbReference type="PANTHER" id="PTHR30093:SF47">
    <property type="entry name" value="TYPE IV PILUS NON-CORE MINOR PILIN PILE"/>
    <property type="match status" value="1"/>
</dbReference>
<dbReference type="EMBL" id="JAVDXV010000002">
    <property type="protein sequence ID" value="MDR7332529.1"/>
    <property type="molecule type" value="Genomic_DNA"/>
</dbReference>
<keyword evidence="2" id="KW-0472">Membrane</keyword>
<sequence>MQTSAHLSPRGFTLIELMVVVVIAGILAAVAYPAYTSHIERSRRADAMKILTAVSQAQERYRGNRSAFASSLAELGFPDTPLTNYYEFRIDGVGTPASLVTGYQVMATAKSGTPQANDSKCVKLAIRVESAAVSYIAKDSADSSTSSYCWPK</sequence>
<proteinExistence type="predicted"/>
<evidence type="ECO:0000313" key="4">
    <source>
        <dbReference type="Proteomes" id="UP001180825"/>
    </source>
</evidence>
<keyword evidence="2" id="KW-0812">Transmembrane</keyword>
<keyword evidence="2" id="KW-1133">Transmembrane helix</keyword>
<accession>A0ABU2A5T4</accession>
<reference evidence="3 4" key="1">
    <citation type="submission" date="2023-07" db="EMBL/GenBank/DDBJ databases">
        <title>Sorghum-associated microbial communities from plants grown in Nebraska, USA.</title>
        <authorList>
            <person name="Schachtman D."/>
        </authorList>
    </citation>
    <scope>NUCLEOTIDE SEQUENCE [LARGE SCALE GENOMIC DNA]</scope>
    <source>
        <strain evidence="3 4">BE316</strain>
    </source>
</reference>
<organism evidence="3 4">
    <name type="scientific">Roseateles asaccharophilus</name>
    <dbReference type="NCBI Taxonomy" id="582607"/>
    <lineage>
        <taxon>Bacteria</taxon>
        <taxon>Pseudomonadati</taxon>
        <taxon>Pseudomonadota</taxon>
        <taxon>Betaproteobacteria</taxon>
        <taxon>Burkholderiales</taxon>
        <taxon>Sphaerotilaceae</taxon>
        <taxon>Roseateles</taxon>
    </lineage>
</organism>
<dbReference type="NCBIfam" id="TIGR02532">
    <property type="entry name" value="IV_pilin_GFxxxE"/>
    <property type="match status" value="1"/>
</dbReference>
<feature type="transmembrane region" description="Helical" evidence="2">
    <location>
        <begin position="12"/>
        <end position="35"/>
    </location>
</feature>